<dbReference type="Pfam" id="PF04294">
    <property type="entry name" value="VanW"/>
    <property type="match status" value="1"/>
</dbReference>
<protein>
    <submittedName>
        <fullName evidence="1">Uncharacterized protein</fullName>
    </submittedName>
</protein>
<dbReference type="AlphaFoldDB" id="A0A2H0BJY6"/>
<dbReference type="InterPro" id="IPR007391">
    <property type="entry name" value="Vancomycin_resist_VanW"/>
</dbReference>
<evidence type="ECO:0000313" key="2">
    <source>
        <dbReference type="Proteomes" id="UP000229847"/>
    </source>
</evidence>
<gene>
    <name evidence="1" type="ORF">COX03_00030</name>
</gene>
<dbReference type="EMBL" id="PCSW01000001">
    <property type="protein sequence ID" value="PIP57996.1"/>
    <property type="molecule type" value="Genomic_DNA"/>
</dbReference>
<name>A0A2H0BJY6_9BACT</name>
<evidence type="ECO:0000313" key="1">
    <source>
        <dbReference type="EMBL" id="PIP57996.1"/>
    </source>
</evidence>
<reference evidence="1 2" key="1">
    <citation type="submission" date="2017-09" db="EMBL/GenBank/DDBJ databases">
        <title>Depth-based differentiation of microbial function through sediment-hosted aquifers and enrichment of novel symbionts in the deep terrestrial subsurface.</title>
        <authorList>
            <person name="Probst A.J."/>
            <person name="Ladd B."/>
            <person name="Jarett J.K."/>
            <person name="Geller-Mcgrath D.E."/>
            <person name="Sieber C.M."/>
            <person name="Emerson J.B."/>
            <person name="Anantharaman K."/>
            <person name="Thomas B.C."/>
            <person name="Malmstrom R."/>
            <person name="Stieglmeier M."/>
            <person name="Klingl A."/>
            <person name="Woyke T."/>
            <person name="Ryan C.M."/>
            <person name="Banfield J.F."/>
        </authorList>
    </citation>
    <scope>NUCLEOTIDE SEQUENCE [LARGE SCALE GENOMIC DNA]</scope>
    <source>
        <strain evidence="1">CG22_combo_CG10-13_8_21_14_all_39_10</strain>
    </source>
</reference>
<proteinExistence type="predicted"/>
<organism evidence="1 2">
    <name type="scientific">Candidatus Woesebacteria bacterium CG22_combo_CG10-13_8_21_14_all_39_10</name>
    <dbReference type="NCBI Taxonomy" id="1975059"/>
    <lineage>
        <taxon>Bacteria</taxon>
        <taxon>Candidatus Woeseibacteriota</taxon>
    </lineage>
</organism>
<comment type="caution">
    <text evidence="1">The sequence shown here is derived from an EMBL/GenBank/DDBJ whole genome shotgun (WGS) entry which is preliminary data.</text>
</comment>
<dbReference type="Proteomes" id="UP000229847">
    <property type="component" value="Unassembled WGS sequence"/>
</dbReference>
<sequence>MLASIVLALSLVSNLPNLKFGGDSYMASHEMSLENRYGNAYVNDVFKDNILLTLRYLEGSVTEADKISWEAVQRHFNYQDGFKSDGYLFGDGVCHLASLMYWVAKDAGLEAVSPVNHNFANVPEVPKEYGVSISFRPNKTYGSALQNLYITNNKKMPISFVFEFNGENLKISVKEAKLI</sequence>
<accession>A0A2H0BJY6</accession>